<dbReference type="EMBL" id="NVVJ01000001">
    <property type="protein sequence ID" value="PCJ28634.1"/>
    <property type="molecule type" value="Genomic_DNA"/>
</dbReference>
<comment type="caution">
    <text evidence="7">The sequence shown here is derived from an EMBL/GenBank/DDBJ whole genome shotgun (WGS) entry which is preliminary data.</text>
</comment>
<name>A0A2A5BAN0_9GAMM</name>
<evidence type="ECO:0000256" key="4">
    <source>
        <dbReference type="PIRSR" id="PIRSR006278-1"/>
    </source>
</evidence>
<evidence type="ECO:0000256" key="2">
    <source>
        <dbReference type="ARBA" id="ARBA00008639"/>
    </source>
</evidence>
<evidence type="ECO:0000256" key="5">
    <source>
        <dbReference type="PIRSR" id="PIRSR006278-2"/>
    </source>
</evidence>
<dbReference type="PANTHER" id="PTHR43780">
    <property type="entry name" value="1-AMINOCYCLOPROPANE-1-CARBOXYLATE DEAMINASE-RELATED"/>
    <property type="match status" value="1"/>
</dbReference>
<evidence type="ECO:0000313" key="7">
    <source>
        <dbReference type="EMBL" id="PCJ28634.1"/>
    </source>
</evidence>
<dbReference type="Gene3D" id="3.40.50.1100">
    <property type="match status" value="2"/>
</dbReference>
<dbReference type="Proteomes" id="UP000218327">
    <property type="component" value="Unassembled WGS sequence"/>
</dbReference>
<proteinExistence type="inferred from homology"/>
<dbReference type="Pfam" id="PF00291">
    <property type="entry name" value="PALP"/>
    <property type="match status" value="1"/>
</dbReference>
<evidence type="ECO:0000256" key="3">
    <source>
        <dbReference type="ARBA" id="ARBA00022898"/>
    </source>
</evidence>
<dbReference type="AlphaFoldDB" id="A0A2A5BAN0"/>
<evidence type="ECO:0000259" key="6">
    <source>
        <dbReference type="Pfam" id="PF00291"/>
    </source>
</evidence>
<comment type="cofactor">
    <cofactor evidence="1">
        <name>pyridoxal 5'-phosphate</name>
        <dbReference type="ChEBI" id="CHEBI:597326"/>
    </cofactor>
</comment>
<gene>
    <name evidence="7" type="ORF">COA96_00155</name>
</gene>
<sequence>MSLDLDISAPLIEPLRCDLLDRHNICFNILRLDTIHPTIHGNKWYKLKRNLRQFQTKGVSRVLSFGGAYSNHLYALAAAGEHFSLETIGLVRGEIVEPLNPVLKFAKDRGMTLIPLSRTEYRHKHEESFLAKLQDRLGPFQLLPEGGSNLLAVQGCEEIAESIRWQSSSRPRIVALCCGTGATMAGIVAGLSHQSSSNPAEVLGISVLKGEGYLQGEVRKWLEKNHCQSATNWRVEENYHCGGYAKTNPGLKAFLESFSTSFSLPLEPVYTGKLIYALFNMIKEGVIPDGVEIIAIHTGGIY</sequence>
<dbReference type="InterPro" id="IPR001926">
    <property type="entry name" value="TrpB-like_PALP"/>
</dbReference>
<dbReference type="PIRSF" id="PIRSF006278">
    <property type="entry name" value="ACCD_DCysDesulf"/>
    <property type="match status" value="1"/>
</dbReference>
<organism evidence="7 8">
    <name type="scientific">SAR86 cluster bacterium</name>
    <dbReference type="NCBI Taxonomy" id="2030880"/>
    <lineage>
        <taxon>Bacteria</taxon>
        <taxon>Pseudomonadati</taxon>
        <taxon>Pseudomonadota</taxon>
        <taxon>Gammaproteobacteria</taxon>
        <taxon>SAR86 cluster</taxon>
    </lineage>
</organism>
<evidence type="ECO:0000313" key="8">
    <source>
        <dbReference type="Proteomes" id="UP000218327"/>
    </source>
</evidence>
<keyword evidence="3 5" id="KW-0663">Pyridoxal phosphate</keyword>
<dbReference type="GO" id="GO:0019148">
    <property type="term" value="F:D-cysteine desulfhydrase activity"/>
    <property type="evidence" value="ECO:0007669"/>
    <property type="project" value="TreeGrafter"/>
</dbReference>
<evidence type="ECO:0000256" key="1">
    <source>
        <dbReference type="ARBA" id="ARBA00001933"/>
    </source>
</evidence>
<feature type="active site" description="Nucleophile" evidence="4">
    <location>
        <position position="70"/>
    </location>
</feature>
<dbReference type="PANTHER" id="PTHR43780:SF2">
    <property type="entry name" value="1-AMINOCYCLOPROPANE-1-CARBOXYLATE DEAMINASE-RELATED"/>
    <property type="match status" value="1"/>
</dbReference>
<comment type="similarity">
    <text evidence="2">Belongs to the ACC deaminase/D-cysteine desulfhydrase family.</text>
</comment>
<feature type="modified residue" description="N6-(pyridoxal phosphate)lysine" evidence="5">
    <location>
        <position position="43"/>
    </location>
</feature>
<reference evidence="8" key="1">
    <citation type="submission" date="2017-08" db="EMBL/GenBank/DDBJ databases">
        <title>A dynamic microbial community with high functional redundancy inhabits the cold, oxic subseafloor aquifer.</title>
        <authorList>
            <person name="Tully B.J."/>
            <person name="Wheat C.G."/>
            <person name="Glazer B.T."/>
            <person name="Huber J.A."/>
        </authorList>
    </citation>
    <scope>NUCLEOTIDE SEQUENCE [LARGE SCALE GENOMIC DNA]</scope>
</reference>
<dbReference type="InterPro" id="IPR027278">
    <property type="entry name" value="ACCD_DCysDesulf"/>
</dbReference>
<dbReference type="InterPro" id="IPR036052">
    <property type="entry name" value="TrpB-like_PALP_sf"/>
</dbReference>
<protein>
    <submittedName>
        <fullName evidence="7">1-aminocyclopropane-1-carboxylate deaminase</fullName>
    </submittedName>
</protein>
<feature type="domain" description="Tryptophan synthase beta chain-like PALP" evidence="6">
    <location>
        <begin position="65"/>
        <end position="299"/>
    </location>
</feature>
<dbReference type="SUPFAM" id="SSF53686">
    <property type="entry name" value="Tryptophan synthase beta subunit-like PLP-dependent enzymes"/>
    <property type="match status" value="1"/>
</dbReference>
<accession>A0A2A5BAN0</accession>